<dbReference type="AlphaFoldDB" id="A0A4R3N3W3"/>
<dbReference type="SUPFAM" id="SSF88723">
    <property type="entry name" value="PIN domain-like"/>
    <property type="match status" value="1"/>
</dbReference>
<evidence type="ECO:0000313" key="2">
    <source>
        <dbReference type="EMBL" id="TCT23838.1"/>
    </source>
</evidence>
<gene>
    <name evidence="2" type="ORF">EDC35_101152</name>
</gene>
<dbReference type="Proteomes" id="UP000295717">
    <property type="component" value="Unassembled WGS sequence"/>
</dbReference>
<dbReference type="Pfam" id="PF01850">
    <property type="entry name" value="PIN"/>
    <property type="match status" value="1"/>
</dbReference>
<dbReference type="RefSeq" id="WP_132974934.1">
    <property type="nucleotide sequence ID" value="NZ_SMAO01000001.1"/>
</dbReference>
<dbReference type="InterPro" id="IPR002716">
    <property type="entry name" value="PIN_dom"/>
</dbReference>
<keyword evidence="3" id="KW-1185">Reference proteome</keyword>
<name>A0A4R3N3W3_9GAMM</name>
<dbReference type="Gene3D" id="3.40.50.1010">
    <property type="entry name" value="5'-nuclease"/>
    <property type="match status" value="1"/>
</dbReference>
<sequence>MKLAYIDACVWITLVEGQDQYRPPVRAALAALAQNGWEFCTSDAVRLEVLIRPLRMKQDKLAGLYRGLLDANRALNIPLTLFADALTIASAESLKAMDAVHVAIATHHGCGRFVTTDPHFNALRTIAPEWIPLPAD</sequence>
<evidence type="ECO:0000313" key="3">
    <source>
        <dbReference type="Proteomes" id="UP000295717"/>
    </source>
</evidence>
<dbReference type="OrthoDB" id="5767254at2"/>
<accession>A0A4R3N3W3</accession>
<proteinExistence type="predicted"/>
<organism evidence="2 3">
    <name type="scientific">Thiobaca trueperi</name>
    <dbReference type="NCBI Taxonomy" id="127458"/>
    <lineage>
        <taxon>Bacteria</taxon>
        <taxon>Pseudomonadati</taxon>
        <taxon>Pseudomonadota</taxon>
        <taxon>Gammaproteobacteria</taxon>
        <taxon>Chromatiales</taxon>
        <taxon>Chromatiaceae</taxon>
        <taxon>Thiobaca</taxon>
    </lineage>
</organism>
<dbReference type="CDD" id="cd09854">
    <property type="entry name" value="PIN_VapC-like"/>
    <property type="match status" value="1"/>
</dbReference>
<dbReference type="InterPro" id="IPR029060">
    <property type="entry name" value="PIN-like_dom_sf"/>
</dbReference>
<reference evidence="2 3" key="1">
    <citation type="submission" date="2019-03" db="EMBL/GenBank/DDBJ databases">
        <title>Genomic Encyclopedia of Type Strains, Phase IV (KMG-IV): sequencing the most valuable type-strain genomes for metagenomic binning, comparative biology and taxonomic classification.</title>
        <authorList>
            <person name="Goeker M."/>
        </authorList>
    </citation>
    <scope>NUCLEOTIDE SEQUENCE [LARGE SCALE GENOMIC DNA]</scope>
    <source>
        <strain evidence="2 3">DSM 13587</strain>
    </source>
</reference>
<evidence type="ECO:0000259" key="1">
    <source>
        <dbReference type="Pfam" id="PF01850"/>
    </source>
</evidence>
<feature type="domain" description="PIN" evidence="1">
    <location>
        <begin position="5"/>
        <end position="123"/>
    </location>
</feature>
<comment type="caution">
    <text evidence="2">The sequence shown here is derived from an EMBL/GenBank/DDBJ whole genome shotgun (WGS) entry which is preliminary data.</text>
</comment>
<dbReference type="EMBL" id="SMAO01000001">
    <property type="protein sequence ID" value="TCT23838.1"/>
    <property type="molecule type" value="Genomic_DNA"/>
</dbReference>
<protein>
    <submittedName>
        <fullName evidence="2">Putative nucleic acid-binding protein</fullName>
    </submittedName>
</protein>